<organism evidence="4 5">
    <name type="scientific">Streptomyces luteosporeus</name>
    <dbReference type="NCBI Taxonomy" id="173856"/>
    <lineage>
        <taxon>Bacteria</taxon>
        <taxon>Bacillati</taxon>
        <taxon>Actinomycetota</taxon>
        <taxon>Actinomycetes</taxon>
        <taxon>Kitasatosporales</taxon>
        <taxon>Streptomycetaceae</taxon>
        <taxon>Streptomyces</taxon>
    </lineage>
</organism>
<evidence type="ECO:0000259" key="3">
    <source>
        <dbReference type="Pfam" id="PF13360"/>
    </source>
</evidence>
<proteinExistence type="predicted"/>
<dbReference type="Proteomes" id="UP001500886">
    <property type="component" value="Unassembled WGS sequence"/>
</dbReference>
<dbReference type="SMART" id="SM00564">
    <property type="entry name" value="PQQ"/>
    <property type="match status" value="2"/>
</dbReference>
<gene>
    <name evidence="4" type="ORF">GCM10010315_58420</name>
</gene>
<sequence length="465" mass="49839">MTQPPPPSQPPIPSPGFGPPPPAFGPAAPMSPPPAPGGRRKALLITLALTLLLTGLGGGGWWLWGRGDDGGGGGKPQAKPPATGRLDSQLDWLVTNPDKDDQNVSKGKGWTTWFANGNIIRTRTGNITAYDTAHGKQQWNVRIPGPLCATSRRAEKGVGVVAYAKDGYSCSDLMAVDLRSGRAKWDKKMPTRYSSGYTDMQIVLLNDTVKILSADESATFAVDDGRVLAQPDKNMLLNCVEYRNSTDGTTLLAVIKCPHDRMFVQRIDPSTGKDMWTWKVPDGLKMMGIPSVDPVVVAVAKVDERDNSTDLITITPEGRTRNRISLTGNGNAANAVFSKDTVYLSTEGTGSGSAGESTNKIIAIDLATGQKRWASDAGGKRVGVPLKFLGDKPLIYQYAQGDEGGRLVTLEPRDGTPTVVKRLPAESAREEREAALFGEVYFEDGRVFMASGFVGSPSHLLLSFN</sequence>
<dbReference type="EMBL" id="BAAASL010000032">
    <property type="protein sequence ID" value="GAA2725702.1"/>
    <property type="molecule type" value="Genomic_DNA"/>
</dbReference>
<dbReference type="InterPro" id="IPR018391">
    <property type="entry name" value="PQQ_b-propeller_rpt"/>
</dbReference>
<evidence type="ECO:0000313" key="4">
    <source>
        <dbReference type="EMBL" id="GAA2725702.1"/>
    </source>
</evidence>
<dbReference type="InterPro" id="IPR015943">
    <property type="entry name" value="WD40/YVTN_repeat-like_dom_sf"/>
</dbReference>
<comment type="caution">
    <text evidence="4">The sequence shown here is derived from an EMBL/GenBank/DDBJ whole genome shotgun (WGS) entry which is preliminary data.</text>
</comment>
<dbReference type="InterPro" id="IPR002372">
    <property type="entry name" value="PQQ_rpt_dom"/>
</dbReference>
<accession>A0ABN3U7E1</accession>
<keyword evidence="2" id="KW-1133">Transmembrane helix</keyword>
<evidence type="ECO:0000313" key="5">
    <source>
        <dbReference type="Proteomes" id="UP001500886"/>
    </source>
</evidence>
<dbReference type="Pfam" id="PF13360">
    <property type="entry name" value="PQQ_2"/>
    <property type="match status" value="2"/>
</dbReference>
<evidence type="ECO:0000256" key="1">
    <source>
        <dbReference type="SAM" id="MobiDB-lite"/>
    </source>
</evidence>
<feature type="compositionally biased region" description="Pro residues" evidence="1">
    <location>
        <begin position="1"/>
        <end position="36"/>
    </location>
</feature>
<name>A0ABN3U7E1_9ACTN</name>
<keyword evidence="2" id="KW-0472">Membrane</keyword>
<protein>
    <recommendedName>
        <fullName evidence="3">Pyrrolo-quinoline quinone repeat domain-containing protein</fullName>
    </recommendedName>
</protein>
<feature type="transmembrane region" description="Helical" evidence="2">
    <location>
        <begin position="42"/>
        <end position="64"/>
    </location>
</feature>
<feature type="domain" description="Pyrrolo-quinoline quinone repeat" evidence="3">
    <location>
        <begin position="114"/>
        <end position="229"/>
    </location>
</feature>
<dbReference type="Gene3D" id="2.130.10.10">
    <property type="entry name" value="YVTN repeat-like/Quinoprotein amine dehydrogenase"/>
    <property type="match status" value="1"/>
</dbReference>
<keyword evidence="5" id="KW-1185">Reference proteome</keyword>
<feature type="domain" description="Pyrrolo-quinoline quinone repeat" evidence="3">
    <location>
        <begin position="264"/>
        <end position="451"/>
    </location>
</feature>
<keyword evidence="2" id="KW-0812">Transmembrane</keyword>
<feature type="region of interest" description="Disordered" evidence="1">
    <location>
        <begin position="1"/>
        <end position="37"/>
    </location>
</feature>
<dbReference type="InterPro" id="IPR011047">
    <property type="entry name" value="Quinoprotein_ADH-like_sf"/>
</dbReference>
<reference evidence="4 5" key="1">
    <citation type="journal article" date="2019" name="Int. J. Syst. Evol. Microbiol.">
        <title>The Global Catalogue of Microorganisms (GCM) 10K type strain sequencing project: providing services to taxonomists for standard genome sequencing and annotation.</title>
        <authorList>
            <consortium name="The Broad Institute Genomics Platform"/>
            <consortium name="The Broad Institute Genome Sequencing Center for Infectious Disease"/>
            <person name="Wu L."/>
            <person name="Ma J."/>
        </authorList>
    </citation>
    <scope>NUCLEOTIDE SEQUENCE [LARGE SCALE GENOMIC DNA]</scope>
    <source>
        <strain evidence="4 5">JCM 4542</strain>
    </source>
</reference>
<evidence type="ECO:0000256" key="2">
    <source>
        <dbReference type="SAM" id="Phobius"/>
    </source>
</evidence>
<dbReference type="SUPFAM" id="SSF50998">
    <property type="entry name" value="Quinoprotein alcohol dehydrogenase-like"/>
    <property type="match status" value="1"/>
</dbReference>